<feature type="transmembrane region" description="Helical" evidence="5">
    <location>
        <begin position="272"/>
        <end position="300"/>
    </location>
</feature>
<comment type="subcellular location">
    <subcellularLocation>
        <location evidence="1">Membrane</location>
        <topology evidence="1">Multi-pass membrane protein</topology>
    </subcellularLocation>
</comment>
<name>A0A091CV91_FUKDA</name>
<keyword evidence="8" id="KW-1185">Reference proteome</keyword>
<keyword evidence="3 5" id="KW-1133">Transmembrane helix</keyword>
<feature type="transmembrane region" description="Helical" evidence="5">
    <location>
        <begin position="119"/>
        <end position="137"/>
    </location>
</feature>
<dbReference type="InterPro" id="IPR005821">
    <property type="entry name" value="Ion_trans_dom"/>
</dbReference>
<dbReference type="InterPro" id="IPR043203">
    <property type="entry name" value="VGCC_Ca_Na"/>
</dbReference>
<keyword evidence="7" id="KW-0406">Ion transport</keyword>
<evidence type="ECO:0000256" key="4">
    <source>
        <dbReference type="ARBA" id="ARBA00023136"/>
    </source>
</evidence>
<dbReference type="Pfam" id="PF00520">
    <property type="entry name" value="Ion_trans"/>
    <property type="match status" value="1"/>
</dbReference>
<dbReference type="GO" id="GO:0005272">
    <property type="term" value="F:sodium channel activity"/>
    <property type="evidence" value="ECO:0007669"/>
    <property type="project" value="TreeGrafter"/>
</dbReference>
<dbReference type="PANTHER" id="PTHR10037:SF14">
    <property type="entry name" value="SODIUM CHANNEL PROTEIN"/>
    <property type="match status" value="1"/>
</dbReference>
<evidence type="ECO:0000256" key="3">
    <source>
        <dbReference type="ARBA" id="ARBA00022989"/>
    </source>
</evidence>
<dbReference type="GO" id="GO:0055078">
    <property type="term" value="P:sodium ion homeostasis"/>
    <property type="evidence" value="ECO:0007669"/>
    <property type="project" value="TreeGrafter"/>
</dbReference>
<reference evidence="7 8" key="1">
    <citation type="submission" date="2013-11" db="EMBL/GenBank/DDBJ databases">
        <title>The Damaraland mole rat (Fukomys damarensis) genome and evolution of African mole rats.</title>
        <authorList>
            <person name="Gladyshev V.N."/>
            <person name="Fang X."/>
        </authorList>
    </citation>
    <scope>NUCLEOTIDE SEQUENCE [LARGE SCALE GENOMIC DNA]</scope>
    <source>
        <tissue evidence="7">Liver</tissue>
    </source>
</reference>
<feature type="transmembrane region" description="Helical" evidence="5">
    <location>
        <begin position="88"/>
        <end position="107"/>
    </location>
</feature>
<keyword evidence="7" id="KW-0407">Ion channel</keyword>
<evidence type="ECO:0000256" key="2">
    <source>
        <dbReference type="ARBA" id="ARBA00022692"/>
    </source>
</evidence>
<dbReference type="Gene3D" id="1.10.287.70">
    <property type="match status" value="1"/>
</dbReference>
<dbReference type="PANTHER" id="PTHR10037">
    <property type="entry name" value="VOLTAGE-GATED CATION CHANNEL CALCIUM AND SODIUM"/>
    <property type="match status" value="1"/>
</dbReference>
<protein>
    <submittedName>
        <fullName evidence="7">Sodium channel protein type 7 subunit alpha</fullName>
    </submittedName>
</protein>
<accession>A0A091CV91</accession>
<dbReference type="GO" id="GO:0005886">
    <property type="term" value="C:plasma membrane"/>
    <property type="evidence" value="ECO:0007669"/>
    <property type="project" value="InterPro"/>
</dbReference>
<organism evidence="7 8">
    <name type="scientific">Fukomys damarensis</name>
    <name type="common">Damaraland mole rat</name>
    <name type="synonym">Cryptomys damarensis</name>
    <dbReference type="NCBI Taxonomy" id="885580"/>
    <lineage>
        <taxon>Eukaryota</taxon>
        <taxon>Metazoa</taxon>
        <taxon>Chordata</taxon>
        <taxon>Craniata</taxon>
        <taxon>Vertebrata</taxon>
        <taxon>Euteleostomi</taxon>
        <taxon>Mammalia</taxon>
        <taxon>Eutheria</taxon>
        <taxon>Euarchontoglires</taxon>
        <taxon>Glires</taxon>
        <taxon>Rodentia</taxon>
        <taxon>Hystricomorpha</taxon>
        <taxon>Bathyergidae</taxon>
        <taxon>Fukomys</taxon>
    </lineage>
</organism>
<feature type="domain" description="Ion transport" evidence="6">
    <location>
        <begin position="124"/>
        <end position="307"/>
    </location>
</feature>
<evidence type="ECO:0000256" key="1">
    <source>
        <dbReference type="ARBA" id="ARBA00004141"/>
    </source>
</evidence>
<evidence type="ECO:0000313" key="7">
    <source>
        <dbReference type="EMBL" id="KFO22462.1"/>
    </source>
</evidence>
<feature type="transmembrane region" description="Helical" evidence="5">
    <location>
        <begin position="144"/>
        <end position="164"/>
    </location>
</feature>
<dbReference type="SUPFAM" id="SSF81324">
    <property type="entry name" value="Voltage-gated potassium channels"/>
    <property type="match status" value="1"/>
</dbReference>
<dbReference type="Proteomes" id="UP000028990">
    <property type="component" value="Unassembled WGS sequence"/>
</dbReference>
<evidence type="ECO:0000256" key="5">
    <source>
        <dbReference type="SAM" id="Phobius"/>
    </source>
</evidence>
<proteinExistence type="predicted"/>
<dbReference type="AlphaFoldDB" id="A0A091CV91"/>
<evidence type="ECO:0000313" key="8">
    <source>
        <dbReference type="Proteomes" id="UP000028990"/>
    </source>
</evidence>
<sequence length="333" mass="37829">MMASPELKGLVPFSKKSLELIKQHIAKKHNKENEGDDLKPNPDLEVGKELPLIYGSLSGAMVSEPLEDVDPYYYLSKKTFMVLNKNRTIFRFNAASIFCTLSPFSTIRGTTIKVLIHPYPFLLAGLKSVVGIMIHCLKKLAGAIILTILFLSIFSLTGMGLFMGNLKHKCLWWPQGNENETLYNRTGSPYYIQETENFYYLEGEVDALLCGNRTDASQCPEGYVCVKAGKNPDHGSSNFDNFGWAFLALFRLMTQDYPEALYHQILYSSGKIYMIFFVVVTFWFTFYIASLFLGIISMAYEEEKHTTSKKTEIDPKFQQTIKALQERNEAAEV</sequence>
<keyword evidence="7" id="KW-0813">Transport</keyword>
<gene>
    <name evidence="7" type="ORF">H920_16158</name>
</gene>
<evidence type="ECO:0000259" key="6">
    <source>
        <dbReference type="Pfam" id="PF00520"/>
    </source>
</evidence>
<dbReference type="EMBL" id="KN124048">
    <property type="protein sequence ID" value="KFO22462.1"/>
    <property type="molecule type" value="Genomic_DNA"/>
</dbReference>
<keyword evidence="2 5" id="KW-0812">Transmembrane</keyword>
<keyword evidence="4 5" id="KW-0472">Membrane</keyword>